<keyword evidence="2" id="KW-0472">Membrane</keyword>
<sequence length="446" mass="49484">TADQAHKGYPLFGQLPEPGWLMAGQVKAPGTRRWYAVVSVLVLTSVFLQSLKPSDPYLPHYFQQVRNIDPDDASHYIWPYYTYGYAISLLPLAFFAEYILDYYHVVLAGLIARVISQTLLLYGSRLVDLQICQVLFGMSSSTKIVTGALIYSLTPSHIFRQITGLLRAANLSGNVIAGLIGWTLQDYYKVDYKFLFYISISCTSAGLILFSLALPIGLAHHRRVRPTSIQERLDGFVQQYQNCRSLVMGSEELQLWSIWFWIGTSCSELVYNTDTTLFKSVDPSNQSNGIVLAIGRVTACSCALFSSRFGGILERRASVIVLSSAGIAGALLLIASRGYSIHVTHFCIVAFYAVQELSFCAASSQIAIRTNESLRLMLLFANTFVALIIQVSIQVALGPWIFNLNVRSKFACLAALMFTLAAGMSIVHARTLVNRFPKPTTTFIEI</sequence>
<accession>A0A0H5QZB8</accession>
<evidence type="ECO:0000256" key="1">
    <source>
        <dbReference type="ARBA" id="ARBA00005773"/>
    </source>
</evidence>
<dbReference type="Pfam" id="PF01770">
    <property type="entry name" value="Folate_carrier"/>
    <property type="match status" value="2"/>
</dbReference>
<dbReference type="PANTHER" id="PTHR10686:SF18">
    <property type="entry name" value="IP11787P-RELATED"/>
    <property type="match status" value="1"/>
</dbReference>
<feature type="transmembrane region" description="Helical" evidence="2">
    <location>
        <begin position="102"/>
        <end position="122"/>
    </location>
</feature>
<dbReference type="InterPro" id="IPR002666">
    <property type="entry name" value="Folate_carrier"/>
</dbReference>
<dbReference type="Gene3D" id="1.20.1250.20">
    <property type="entry name" value="MFS general substrate transporter like domains"/>
    <property type="match status" value="1"/>
</dbReference>
<feature type="transmembrane region" description="Helical" evidence="2">
    <location>
        <begin position="317"/>
        <end position="335"/>
    </location>
</feature>
<feature type="transmembrane region" description="Helical" evidence="2">
    <location>
        <begin position="408"/>
        <end position="429"/>
    </location>
</feature>
<keyword evidence="2" id="KW-0812">Transmembrane</keyword>
<feature type="transmembrane region" description="Helical" evidence="2">
    <location>
        <begin position="165"/>
        <end position="182"/>
    </location>
</feature>
<name>A0A0H5QZB8_9EUKA</name>
<feature type="transmembrane region" description="Helical" evidence="2">
    <location>
        <begin position="194"/>
        <end position="218"/>
    </location>
</feature>
<feature type="transmembrane region" description="Helical" evidence="2">
    <location>
        <begin position="34"/>
        <end position="51"/>
    </location>
</feature>
<dbReference type="InterPro" id="IPR036259">
    <property type="entry name" value="MFS_trans_sf"/>
</dbReference>
<comment type="similarity">
    <text evidence="1">Belongs to the reduced folate carrier (RFC) transporter (TC 2.A.48) family.</text>
</comment>
<dbReference type="SUPFAM" id="SSF103473">
    <property type="entry name" value="MFS general substrate transporter"/>
    <property type="match status" value="1"/>
</dbReference>
<feature type="transmembrane region" description="Helical" evidence="2">
    <location>
        <begin position="376"/>
        <end position="402"/>
    </location>
</feature>
<dbReference type="GO" id="GO:0090482">
    <property type="term" value="F:vitamin transmembrane transporter activity"/>
    <property type="evidence" value="ECO:0007669"/>
    <property type="project" value="InterPro"/>
</dbReference>
<organism evidence="3">
    <name type="scientific">Spongospora subterranea</name>
    <dbReference type="NCBI Taxonomy" id="70186"/>
    <lineage>
        <taxon>Eukaryota</taxon>
        <taxon>Sar</taxon>
        <taxon>Rhizaria</taxon>
        <taxon>Endomyxa</taxon>
        <taxon>Phytomyxea</taxon>
        <taxon>Plasmodiophorida</taxon>
        <taxon>Plasmodiophoridae</taxon>
        <taxon>Spongospora</taxon>
    </lineage>
</organism>
<proteinExistence type="inferred from homology"/>
<reference evidence="3" key="1">
    <citation type="submission" date="2015-04" db="EMBL/GenBank/DDBJ databases">
        <title>The genome sequence of the plant pathogenic Rhizarian Plasmodiophora brassicae reveals insights in its biotrophic life cycle and the origin of chitin synthesis.</title>
        <authorList>
            <person name="Schwelm A."/>
            <person name="Fogelqvist J."/>
            <person name="Knaust A."/>
            <person name="Julke S."/>
            <person name="Lilja T."/>
            <person name="Dhandapani V."/>
            <person name="Bonilla-Rosso G."/>
            <person name="Karlsson M."/>
            <person name="Shevchenko A."/>
            <person name="Choi S.R."/>
            <person name="Kim H.G."/>
            <person name="Park J.Y."/>
            <person name="Lim Y.P."/>
            <person name="Ludwig-Muller J."/>
            <person name="Dixelius C."/>
        </authorList>
    </citation>
    <scope>NUCLEOTIDE SEQUENCE</scope>
    <source>
        <tissue evidence="3">Potato root galls</tissue>
    </source>
</reference>
<dbReference type="EMBL" id="HACM01000462">
    <property type="protein sequence ID" value="CRZ00904.1"/>
    <property type="molecule type" value="Transcribed_RNA"/>
</dbReference>
<evidence type="ECO:0008006" key="4">
    <source>
        <dbReference type="Google" id="ProtNLM"/>
    </source>
</evidence>
<protein>
    <recommendedName>
        <fullName evidence="4">Major facilitator superfamily (MFS) profile domain-containing protein</fullName>
    </recommendedName>
</protein>
<dbReference type="PANTHER" id="PTHR10686">
    <property type="entry name" value="FOLATE TRANSPORTER"/>
    <property type="match status" value="1"/>
</dbReference>
<feature type="transmembrane region" description="Helical" evidence="2">
    <location>
        <begin position="76"/>
        <end position="95"/>
    </location>
</feature>
<keyword evidence="2" id="KW-1133">Transmembrane helix</keyword>
<feature type="non-terminal residue" evidence="3">
    <location>
        <position position="1"/>
    </location>
</feature>
<dbReference type="GO" id="GO:0005886">
    <property type="term" value="C:plasma membrane"/>
    <property type="evidence" value="ECO:0007669"/>
    <property type="project" value="TreeGrafter"/>
</dbReference>
<evidence type="ECO:0000256" key="2">
    <source>
        <dbReference type="SAM" id="Phobius"/>
    </source>
</evidence>
<feature type="transmembrane region" description="Helical" evidence="2">
    <location>
        <begin position="134"/>
        <end position="153"/>
    </location>
</feature>
<evidence type="ECO:0000313" key="3">
    <source>
        <dbReference type="EMBL" id="CRZ00904.1"/>
    </source>
</evidence>
<dbReference type="AlphaFoldDB" id="A0A0H5QZB8"/>
<feature type="transmembrane region" description="Helical" evidence="2">
    <location>
        <begin position="341"/>
        <end position="364"/>
    </location>
</feature>